<accession>A0A377TV21</accession>
<evidence type="ECO:0000256" key="1">
    <source>
        <dbReference type="ARBA" id="ARBA00022723"/>
    </source>
</evidence>
<comment type="similarity">
    <text evidence="3">Belongs to the metallo-dependent hydrolases superfamily. Phosphotriesterase family.</text>
</comment>
<dbReference type="GO" id="GO:0016787">
    <property type="term" value="F:hydrolase activity"/>
    <property type="evidence" value="ECO:0007669"/>
    <property type="project" value="UniProtKB-KW"/>
</dbReference>
<organism evidence="5 6">
    <name type="scientific">Klebsiella pneumoniae</name>
    <dbReference type="NCBI Taxonomy" id="573"/>
    <lineage>
        <taxon>Bacteria</taxon>
        <taxon>Pseudomonadati</taxon>
        <taxon>Pseudomonadota</taxon>
        <taxon>Gammaproteobacteria</taxon>
        <taxon>Enterobacterales</taxon>
        <taxon>Enterobacteriaceae</taxon>
        <taxon>Klebsiella/Raoultella group</taxon>
        <taxon>Klebsiella</taxon>
        <taxon>Klebsiella pneumoniae complex</taxon>
    </lineage>
</organism>
<gene>
    <name evidence="5" type="primary">php</name>
    <name evidence="5" type="ORF">NCTC9140_04477</name>
</gene>
<dbReference type="InterPro" id="IPR032466">
    <property type="entry name" value="Metal_Hydrolase"/>
</dbReference>
<dbReference type="Gene3D" id="3.20.20.140">
    <property type="entry name" value="Metal-dependent hydrolases"/>
    <property type="match status" value="1"/>
</dbReference>
<evidence type="ECO:0000256" key="3">
    <source>
        <dbReference type="PROSITE-ProRule" id="PRU00679"/>
    </source>
</evidence>
<dbReference type="PANTHER" id="PTHR10819">
    <property type="entry name" value="PHOSPHOTRIESTERASE-RELATED"/>
    <property type="match status" value="1"/>
</dbReference>
<sequence>MLAGLIGEIGISSRFTPDEEEIPARCGSGQRRDRRADRGHLPGWERLGHRGAGYSRAGKAPIYAIPVLCHMNPSFADKRYQRELAQRGAFLEYDMIGMSYYYADESAQSPSDEENARAIRELIDDGYIQQILLSQDVFLKTMLTRYGGHGYGYILKHFVPRLRRHGVSGEQLEP</sequence>
<evidence type="ECO:0000313" key="6">
    <source>
        <dbReference type="Proteomes" id="UP000254938"/>
    </source>
</evidence>
<dbReference type="Proteomes" id="UP000254938">
    <property type="component" value="Unassembled WGS sequence"/>
</dbReference>
<reference evidence="5 6" key="1">
    <citation type="submission" date="2018-06" db="EMBL/GenBank/DDBJ databases">
        <authorList>
            <consortium name="Pathogen Informatics"/>
            <person name="Doyle S."/>
        </authorList>
    </citation>
    <scope>NUCLEOTIDE SEQUENCE [LARGE SCALE GENOMIC DNA]</scope>
    <source>
        <strain evidence="5 6">NCTC9140</strain>
    </source>
</reference>
<keyword evidence="2" id="KW-0378">Hydrolase</keyword>
<dbReference type="InterPro" id="IPR001559">
    <property type="entry name" value="Phosphotriesterase"/>
</dbReference>
<feature type="compositionally biased region" description="Basic and acidic residues" evidence="4">
    <location>
        <begin position="30"/>
        <end position="40"/>
    </location>
</feature>
<dbReference type="Pfam" id="PF02126">
    <property type="entry name" value="PTE"/>
    <property type="match status" value="1"/>
</dbReference>
<dbReference type="SUPFAM" id="SSF51556">
    <property type="entry name" value="Metallo-dependent hydrolases"/>
    <property type="match status" value="1"/>
</dbReference>
<dbReference type="PANTHER" id="PTHR10819:SF3">
    <property type="entry name" value="PHOSPHOTRIESTERASE-RELATED PROTEIN"/>
    <property type="match status" value="1"/>
</dbReference>
<evidence type="ECO:0000256" key="2">
    <source>
        <dbReference type="ARBA" id="ARBA00022801"/>
    </source>
</evidence>
<keyword evidence="1" id="KW-0479">Metal-binding</keyword>
<evidence type="ECO:0000313" key="5">
    <source>
        <dbReference type="EMBL" id="STS82726.1"/>
    </source>
</evidence>
<dbReference type="AlphaFoldDB" id="A0A377TV21"/>
<dbReference type="GO" id="GO:0008270">
    <property type="term" value="F:zinc ion binding"/>
    <property type="evidence" value="ECO:0007669"/>
    <property type="project" value="InterPro"/>
</dbReference>
<feature type="region of interest" description="Disordered" evidence="4">
    <location>
        <begin position="18"/>
        <end position="42"/>
    </location>
</feature>
<protein>
    <submittedName>
        <fullName evidence="5">Resiniferatoxin-binding protein</fullName>
    </submittedName>
</protein>
<dbReference type="EMBL" id="UGKQ01000007">
    <property type="protein sequence ID" value="STS82726.1"/>
    <property type="molecule type" value="Genomic_DNA"/>
</dbReference>
<comment type="caution">
    <text evidence="3">Lacks conserved residue(s) required for the propagation of feature annotation.</text>
</comment>
<proteinExistence type="inferred from homology"/>
<dbReference type="PROSITE" id="PS51347">
    <property type="entry name" value="PHOSPHOTRIESTERASE_2"/>
    <property type="match status" value="1"/>
</dbReference>
<name>A0A377TV21_KLEPN</name>
<evidence type="ECO:0000256" key="4">
    <source>
        <dbReference type="SAM" id="MobiDB-lite"/>
    </source>
</evidence>